<evidence type="ECO:0000256" key="1">
    <source>
        <dbReference type="SAM" id="MobiDB-lite"/>
    </source>
</evidence>
<proteinExistence type="predicted"/>
<protein>
    <submittedName>
        <fullName evidence="2">Uncharacterized protein</fullName>
    </submittedName>
</protein>
<evidence type="ECO:0000313" key="2">
    <source>
        <dbReference type="EMBL" id="KAK7681969.1"/>
    </source>
</evidence>
<feature type="compositionally biased region" description="Low complexity" evidence="1">
    <location>
        <begin position="529"/>
        <end position="548"/>
    </location>
</feature>
<feature type="compositionally biased region" description="Basic and acidic residues" evidence="1">
    <location>
        <begin position="466"/>
        <end position="486"/>
    </location>
</feature>
<feature type="compositionally biased region" description="Polar residues" evidence="1">
    <location>
        <begin position="769"/>
        <end position="781"/>
    </location>
</feature>
<feature type="region of interest" description="Disordered" evidence="1">
    <location>
        <begin position="410"/>
        <end position="590"/>
    </location>
</feature>
<feature type="region of interest" description="Disordered" evidence="1">
    <location>
        <begin position="769"/>
        <end position="862"/>
    </location>
</feature>
<feature type="compositionally biased region" description="Low complexity" evidence="1">
    <location>
        <begin position="811"/>
        <end position="823"/>
    </location>
</feature>
<dbReference type="AlphaFoldDB" id="A0AAW0FUM2"/>
<gene>
    <name evidence="2" type="ORF">QCA50_014932</name>
</gene>
<accession>A0AAW0FUM2</accession>
<dbReference type="Proteomes" id="UP001385951">
    <property type="component" value="Unassembled WGS sequence"/>
</dbReference>
<dbReference type="EMBL" id="JASBNA010000038">
    <property type="protein sequence ID" value="KAK7681969.1"/>
    <property type="molecule type" value="Genomic_DNA"/>
</dbReference>
<comment type="caution">
    <text evidence="2">The sequence shown here is derived from an EMBL/GenBank/DDBJ whole genome shotgun (WGS) entry which is preliminary data.</text>
</comment>
<reference evidence="2 3" key="1">
    <citation type="submission" date="2022-09" db="EMBL/GenBank/DDBJ databases">
        <authorList>
            <person name="Palmer J.M."/>
        </authorList>
    </citation>
    <scope>NUCLEOTIDE SEQUENCE [LARGE SCALE GENOMIC DNA]</scope>
    <source>
        <strain evidence="2 3">DSM 7382</strain>
    </source>
</reference>
<feature type="compositionally biased region" description="Basic residues" evidence="1">
    <location>
        <begin position="850"/>
        <end position="862"/>
    </location>
</feature>
<feature type="compositionally biased region" description="Polar residues" evidence="1">
    <location>
        <begin position="496"/>
        <end position="514"/>
    </location>
</feature>
<keyword evidence="3" id="KW-1185">Reference proteome</keyword>
<evidence type="ECO:0000313" key="3">
    <source>
        <dbReference type="Proteomes" id="UP001385951"/>
    </source>
</evidence>
<organism evidence="2 3">
    <name type="scientific">Cerrena zonata</name>
    <dbReference type="NCBI Taxonomy" id="2478898"/>
    <lineage>
        <taxon>Eukaryota</taxon>
        <taxon>Fungi</taxon>
        <taxon>Dikarya</taxon>
        <taxon>Basidiomycota</taxon>
        <taxon>Agaricomycotina</taxon>
        <taxon>Agaricomycetes</taxon>
        <taxon>Polyporales</taxon>
        <taxon>Cerrenaceae</taxon>
        <taxon>Cerrena</taxon>
    </lineage>
</organism>
<sequence length="862" mass="94795">MSSSTDPAAPQVVLSLTEGHITILREFYKAFAGLDAKRAKALIDRAVSSIVTTCQITDKEVIKQLPALVRTHLYNRVSRPLKAVNMKKHGISGVSAHQVFLRERGPDYSHEIDVLAAAKNLQRQAAYSKVLNGHWQNLDTEHRAPYKATADELNRGLADPALKRKWREKDLMSFLETMNDVAMKRFDTSLLIVTAAPSEDGSLEFSLSESHPRNKNQIRFLDKKGKRSLKFTVEEWAAHQTGVVNGTIVTPDYVLFHESGHPLLPCPPTNIPVAKMYEVYLAYISAHSIFASSRATAHPPWKALSEQPWNYCDQEHFPLVNGVPCVPWTSRQALKAELIRLFLAHVWERQQAWLEDPGEWIFRFHHFPKARGGDAMDVIYDIDFMADYIGAQGKYIGDTTLVPIPILKSKSGGKSRAKPSPSPAASFNVRQSSFDDEEPDDWCPEPEGENVGEVDSDNCSGCDGGQHGEEVDDESSRNHGDDRTTSHDTGSAALDSRTTINDQRSRSPSFLSSQDSDDTLPDRNSRAGSVSTVGSSSTPPPSVSMSSTRASTVTATPPPSMPMIPEDDSNPFAALANDDDESLESSDLSTQSPSWALETLTRRHQFLKSLCLRPSFCKLVTWLETHQRTLSVDLPYLPFPFFRWESEDVMLPEDAHVRSSVNLISKKLASLFNPLNALYANLALLEVFCLTTGLLFRDLQWVLAKHDTPRDPPTLPAHLLSTKFQLVHFNACVKMMDIVANGVPSMDGTHSINPVPPTLVAPIAGQNAKNDSAAKAQQSTPVGAAVSAVERQSDTGGQRRSNRETVPTYKVVASSSQSAPAVKRAAKPKATRRVASPAADDIVVDVSPVKKAKGKGKSKTRA</sequence>
<feature type="compositionally biased region" description="Acidic residues" evidence="1">
    <location>
        <begin position="434"/>
        <end position="456"/>
    </location>
</feature>
<name>A0AAW0FUM2_9APHY</name>